<proteinExistence type="predicted"/>
<accession>A7N7K8</accession>
<organism evidence="2 3">
    <name type="scientific">Vibrio campbellii (strain ATCC BAA-1116)</name>
    <dbReference type="NCBI Taxonomy" id="2902295"/>
    <lineage>
        <taxon>Bacteria</taxon>
        <taxon>Pseudomonadati</taxon>
        <taxon>Pseudomonadota</taxon>
        <taxon>Gammaproteobacteria</taxon>
        <taxon>Vibrionales</taxon>
        <taxon>Vibrionaceae</taxon>
        <taxon>Vibrio</taxon>
    </lineage>
</organism>
<sequence length="47" mass="5596">MPTSNHLEKCRKFAFFIFIKFLGSALEFGIWNLEFGIILKEFRIKTI</sequence>
<reference evidence="2 3" key="1">
    <citation type="submission" date="2007-08" db="EMBL/GenBank/DDBJ databases">
        <authorList>
            <consortium name="The Vibrio harveyi Genome Sequencing Project"/>
            <person name="Bassler B."/>
            <person name="Clifton S.W."/>
            <person name="Fulton L."/>
            <person name="Delehaunty K."/>
            <person name="Fronick C."/>
            <person name="Harrison M."/>
            <person name="Markivic C."/>
            <person name="Fulton R."/>
            <person name="Tin-Wollam A.-M."/>
            <person name="Shah N."/>
            <person name="Pepin K."/>
            <person name="Nash W."/>
            <person name="Thiruvilangam P."/>
            <person name="Bhonagiri V."/>
            <person name="Waters C."/>
            <person name="Tu K.C."/>
            <person name="Irgon J."/>
            <person name="Wilson R.K."/>
        </authorList>
    </citation>
    <scope>NUCLEOTIDE SEQUENCE [LARGE SCALE GENOMIC DNA]</scope>
    <source>
        <strain evidence="3">ATCC BAA-1116 / BB120</strain>
    </source>
</reference>
<keyword evidence="1" id="KW-1133">Transmembrane helix</keyword>
<dbReference type="KEGG" id="vha:VIBHAR_07126"/>
<gene>
    <name evidence="2" type="ordered locus">VIBHAR_07126</name>
</gene>
<evidence type="ECO:0000313" key="2">
    <source>
        <dbReference type="EMBL" id="ABU74998.1"/>
    </source>
</evidence>
<keyword evidence="1" id="KW-0472">Membrane</keyword>
<dbReference type="AlphaFoldDB" id="A7N7K8"/>
<protein>
    <submittedName>
        <fullName evidence="2">Uncharacterized protein</fullName>
    </submittedName>
</protein>
<evidence type="ECO:0000313" key="3">
    <source>
        <dbReference type="Proteomes" id="UP000008152"/>
    </source>
</evidence>
<dbReference type="Proteomes" id="UP000008152">
    <property type="component" value="Chromosome II"/>
</dbReference>
<evidence type="ECO:0000256" key="1">
    <source>
        <dbReference type="SAM" id="Phobius"/>
    </source>
</evidence>
<keyword evidence="1" id="KW-0812">Transmembrane</keyword>
<name>A7N7K8_VIBC1</name>
<dbReference type="EMBL" id="CP000790">
    <property type="protein sequence ID" value="ABU74998.1"/>
    <property type="molecule type" value="Genomic_DNA"/>
</dbReference>
<feature type="transmembrane region" description="Helical" evidence="1">
    <location>
        <begin position="13"/>
        <end position="33"/>
    </location>
</feature>
<dbReference type="PATRIC" id="fig|338187.36.peg.5951"/>